<dbReference type="OrthoDB" id="289070at2"/>
<dbReference type="KEGG" id="ipa:Isop_1306"/>
<keyword evidence="3" id="KW-1185">Reference proteome</keyword>
<dbReference type="AlphaFoldDB" id="E8QWK0"/>
<dbReference type="EMBL" id="CP002353">
    <property type="protein sequence ID" value="ADV61892.1"/>
    <property type="molecule type" value="Genomic_DNA"/>
</dbReference>
<name>E8QWK0_ISOPI</name>
<reference evidence="2 3" key="2">
    <citation type="journal article" date="2011" name="Stand. Genomic Sci.">
        <title>Complete genome sequence of Isosphaera pallida type strain (IS1B).</title>
        <authorList>
            <consortium name="US DOE Joint Genome Institute (JGI-PGF)"/>
            <person name="Goker M."/>
            <person name="Cleland D."/>
            <person name="Saunders E."/>
            <person name="Lapidus A."/>
            <person name="Nolan M."/>
            <person name="Lucas S."/>
            <person name="Hammon N."/>
            <person name="Deshpande S."/>
            <person name="Cheng J.F."/>
            <person name="Tapia R."/>
            <person name="Han C."/>
            <person name="Goodwin L."/>
            <person name="Pitluck S."/>
            <person name="Liolios K."/>
            <person name="Pagani I."/>
            <person name="Ivanova N."/>
            <person name="Mavromatis K."/>
            <person name="Pati A."/>
            <person name="Chen A."/>
            <person name="Palaniappan K."/>
            <person name="Land M."/>
            <person name="Hauser L."/>
            <person name="Chang Y.J."/>
            <person name="Jeffries C.D."/>
            <person name="Detter J.C."/>
            <person name="Beck B."/>
            <person name="Woyke T."/>
            <person name="Bristow J."/>
            <person name="Eisen J.A."/>
            <person name="Markowitz V."/>
            <person name="Hugenholtz P."/>
            <person name="Kyrpides N.C."/>
            <person name="Klenk H.P."/>
        </authorList>
    </citation>
    <scope>NUCLEOTIDE SEQUENCE [LARGE SCALE GENOMIC DNA]</scope>
    <source>
        <strain evidence="3">ATCC 43644 / DSM 9630 / IS1B</strain>
    </source>
</reference>
<evidence type="ECO:0000313" key="3">
    <source>
        <dbReference type="Proteomes" id="UP000008631"/>
    </source>
</evidence>
<evidence type="ECO:0000313" key="2">
    <source>
        <dbReference type="EMBL" id="ADV61892.1"/>
    </source>
</evidence>
<gene>
    <name evidence="2" type="ordered locus">Isop_1306</name>
</gene>
<reference key="1">
    <citation type="submission" date="2010-11" db="EMBL/GenBank/DDBJ databases">
        <title>The complete sequence of chromosome of Isophaera pallida ATCC 43644.</title>
        <authorList>
            <consortium name="US DOE Joint Genome Institute (JGI-PGF)"/>
            <person name="Lucas S."/>
            <person name="Copeland A."/>
            <person name="Lapidus A."/>
            <person name="Bruce D."/>
            <person name="Goodwin L."/>
            <person name="Pitluck S."/>
            <person name="Kyrpides N."/>
            <person name="Mavromatis K."/>
            <person name="Pagani I."/>
            <person name="Ivanova N."/>
            <person name="Saunders E."/>
            <person name="Brettin T."/>
            <person name="Detter J.C."/>
            <person name="Han C."/>
            <person name="Tapia R."/>
            <person name="Land M."/>
            <person name="Hauser L."/>
            <person name="Markowitz V."/>
            <person name="Cheng J.-F."/>
            <person name="Hugenholtz P."/>
            <person name="Woyke T."/>
            <person name="Wu D."/>
            <person name="Eisen J.A."/>
        </authorList>
    </citation>
    <scope>NUCLEOTIDE SEQUENCE</scope>
    <source>
        <strain>ATCC 43644</strain>
    </source>
</reference>
<dbReference type="STRING" id="575540.Isop_1306"/>
<dbReference type="RefSeq" id="WP_013564180.1">
    <property type="nucleotide sequence ID" value="NC_014962.1"/>
</dbReference>
<proteinExistence type="predicted"/>
<organism evidence="2 3">
    <name type="scientific">Isosphaera pallida (strain ATCC 43644 / DSM 9630 / IS1B)</name>
    <dbReference type="NCBI Taxonomy" id="575540"/>
    <lineage>
        <taxon>Bacteria</taxon>
        <taxon>Pseudomonadati</taxon>
        <taxon>Planctomycetota</taxon>
        <taxon>Planctomycetia</taxon>
        <taxon>Isosphaerales</taxon>
        <taxon>Isosphaeraceae</taxon>
        <taxon>Isosphaera</taxon>
    </lineage>
</organism>
<dbReference type="Proteomes" id="UP000008631">
    <property type="component" value="Chromosome"/>
</dbReference>
<evidence type="ECO:0000256" key="1">
    <source>
        <dbReference type="SAM" id="MobiDB-lite"/>
    </source>
</evidence>
<sequence length="126" mass="13929">MDRSHLAETVLATLAGSESDRRTVVVLARQRTGRLVVELREQYHAAGIGWFDQKAIRLETAQIEALAELLGGPKATPSWREEMRRSEEEVARDEPVTLSFAQANRKPFKPRGRSGSGGVGRAAVNF</sequence>
<feature type="region of interest" description="Disordered" evidence="1">
    <location>
        <begin position="102"/>
        <end position="126"/>
    </location>
</feature>
<protein>
    <submittedName>
        <fullName evidence="2">Uncharacterized protein</fullName>
    </submittedName>
</protein>
<accession>E8QWK0</accession>
<dbReference type="HOGENOM" id="CLU_161943_0_0_0"/>
<dbReference type="InParanoid" id="E8QWK0"/>